<dbReference type="InterPro" id="IPR050276">
    <property type="entry name" value="MshD_Acetyltransferase"/>
</dbReference>
<gene>
    <name evidence="2" type="ORF">Enr8_50370</name>
</gene>
<dbReference type="GO" id="GO:0016747">
    <property type="term" value="F:acyltransferase activity, transferring groups other than amino-acyl groups"/>
    <property type="evidence" value="ECO:0007669"/>
    <property type="project" value="InterPro"/>
</dbReference>
<dbReference type="OrthoDB" id="9797178at2"/>
<dbReference type="CDD" id="cd04301">
    <property type="entry name" value="NAT_SF"/>
    <property type="match status" value="1"/>
</dbReference>
<dbReference type="InterPro" id="IPR000182">
    <property type="entry name" value="GNAT_dom"/>
</dbReference>
<feature type="domain" description="N-acetyltransferase" evidence="1">
    <location>
        <begin position="1"/>
        <end position="149"/>
    </location>
</feature>
<dbReference type="EMBL" id="SJPF01000008">
    <property type="protein sequence ID" value="TWT29520.1"/>
    <property type="molecule type" value="Genomic_DNA"/>
</dbReference>
<protein>
    <recommendedName>
        <fullName evidence="1">N-acetyltransferase domain-containing protein</fullName>
    </recommendedName>
</protein>
<keyword evidence="3" id="KW-1185">Reference proteome</keyword>
<sequence>MIIRQEQPEDVPAIRQLLLAAFPTAIENEIVDQIRDSKCEQISLVAEVDGNIVGQILFTPATIERDAHVVQGWGLAPVSVAPKSQGRGIGATLVRQGLEELRQQGGAFVIVLGDPQYYPKFGFQPAAQWNVQSEFGGVPAEAFMLIAFDEEAIGDGGIAKYRPEFASAV</sequence>
<comment type="caution">
    <text evidence="2">The sequence shown here is derived from an EMBL/GenBank/DDBJ whole genome shotgun (WGS) entry which is preliminary data.</text>
</comment>
<dbReference type="RefSeq" id="WP_146436995.1">
    <property type="nucleotide sequence ID" value="NZ_SJPF01000008.1"/>
</dbReference>
<dbReference type="PANTHER" id="PTHR43617">
    <property type="entry name" value="L-AMINO ACID N-ACETYLTRANSFERASE"/>
    <property type="match status" value="1"/>
</dbReference>
<dbReference type="Gene3D" id="3.40.630.30">
    <property type="match status" value="1"/>
</dbReference>
<dbReference type="AlphaFoldDB" id="A0A5C5UVC4"/>
<dbReference type="PROSITE" id="PS51186">
    <property type="entry name" value="GNAT"/>
    <property type="match status" value="1"/>
</dbReference>
<evidence type="ECO:0000313" key="2">
    <source>
        <dbReference type="EMBL" id="TWT29520.1"/>
    </source>
</evidence>
<name>A0A5C5UVC4_9BACT</name>
<evidence type="ECO:0000313" key="3">
    <source>
        <dbReference type="Proteomes" id="UP000318878"/>
    </source>
</evidence>
<proteinExistence type="predicted"/>
<dbReference type="InterPro" id="IPR016181">
    <property type="entry name" value="Acyl_CoA_acyltransferase"/>
</dbReference>
<dbReference type="Pfam" id="PF13527">
    <property type="entry name" value="Acetyltransf_9"/>
    <property type="match status" value="1"/>
</dbReference>
<dbReference type="Proteomes" id="UP000318878">
    <property type="component" value="Unassembled WGS sequence"/>
</dbReference>
<dbReference type="PANTHER" id="PTHR43617:SF2">
    <property type="entry name" value="UPF0039 PROTEIN SLL0451"/>
    <property type="match status" value="1"/>
</dbReference>
<evidence type="ECO:0000259" key="1">
    <source>
        <dbReference type="PROSITE" id="PS51186"/>
    </source>
</evidence>
<dbReference type="SUPFAM" id="SSF55729">
    <property type="entry name" value="Acyl-CoA N-acyltransferases (Nat)"/>
    <property type="match status" value="1"/>
</dbReference>
<organism evidence="2 3">
    <name type="scientific">Blastopirellula retiformator</name>
    <dbReference type="NCBI Taxonomy" id="2527970"/>
    <lineage>
        <taxon>Bacteria</taxon>
        <taxon>Pseudomonadati</taxon>
        <taxon>Planctomycetota</taxon>
        <taxon>Planctomycetia</taxon>
        <taxon>Pirellulales</taxon>
        <taxon>Pirellulaceae</taxon>
        <taxon>Blastopirellula</taxon>
    </lineage>
</organism>
<reference evidence="2 3" key="1">
    <citation type="submission" date="2019-02" db="EMBL/GenBank/DDBJ databases">
        <title>Deep-cultivation of Planctomycetes and their phenomic and genomic characterization uncovers novel biology.</title>
        <authorList>
            <person name="Wiegand S."/>
            <person name="Jogler M."/>
            <person name="Boedeker C."/>
            <person name="Pinto D."/>
            <person name="Vollmers J."/>
            <person name="Rivas-Marin E."/>
            <person name="Kohn T."/>
            <person name="Peeters S.H."/>
            <person name="Heuer A."/>
            <person name="Rast P."/>
            <person name="Oberbeckmann S."/>
            <person name="Bunk B."/>
            <person name="Jeske O."/>
            <person name="Meyerdierks A."/>
            <person name="Storesund J.E."/>
            <person name="Kallscheuer N."/>
            <person name="Luecker S."/>
            <person name="Lage O.M."/>
            <person name="Pohl T."/>
            <person name="Merkel B.J."/>
            <person name="Hornburger P."/>
            <person name="Mueller R.-W."/>
            <person name="Bruemmer F."/>
            <person name="Labrenz M."/>
            <person name="Spormann A.M."/>
            <person name="Op Den Camp H."/>
            <person name="Overmann J."/>
            <person name="Amann R."/>
            <person name="Jetten M.S.M."/>
            <person name="Mascher T."/>
            <person name="Medema M.H."/>
            <person name="Devos D.P."/>
            <person name="Kaster A.-K."/>
            <person name="Ovreas L."/>
            <person name="Rohde M."/>
            <person name="Galperin M.Y."/>
            <person name="Jogler C."/>
        </authorList>
    </citation>
    <scope>NUCLEOTIDE SEQUENCE [LARGE SCALE GENOMIC DNA]</scope>
    <source>
        <strain evidence="2 3">Enr8</strain>
    </source>
</reference>
<accession>A0A5C5UVC4</accession>